<sequence length="69" mass="7577">MNVTTQLPAFSVLNFAPDFVHTFLDDFAADIDTLAFGEVIFMPTCFASVLAEYFFLKPIVLAARPVSAT</sequence>
<accession>A0A6J6LF77</accession>
<evidence type="ECO:0000313" key="1">
    <source>
        <dbReference type="EMBL" id="CAB4658985.1"/>
    </source>
</evidence>
<dbReference type="EMBL" id="CAEZWI010000131">
    <property type="protein sequence ID" value="CAB4658985.1"/>
    <property type="molecule type" value="Genomic_DNA"/>
</dbReference>
<organism evidence="1">
    <name type="scientific">freshwater metagenome</name>
    <dbReference type="NCBI Taxonomy" id="449393"/>
    <lineage>
        <taxon>unclassified sequences</taxon>
        <taxon>metagenomes</taxon>
        <taxon>ecological metagenomes</taxon>
    </lineage>
</organism>
<protein>
    <submittedName>
        <fullName evidence="1">Unannotated protein</fullName>
    </submittedName>
</protein>
<gene>
    <name evidence="1" type="ORF">UFOPK2237_00951</name>
</gene>
<name>A0A6J6LF77_9ZZZZ</name>
<dbReference type="AlphaFoldDB" id="A0A6J6LF77"/>
<proteinExistence type="predicted"/>
<reference evidence="1" key="1">
    <citation type="submission" date="2020-05" db="EMBL/GenBank/DDBJ databases">
        <authorList>
            <person name="Chiriac C."/>
            <person name="Salcher M."/>
            <person name="Ghai R."/>
            <person name="Kavagutti S V."/>
        </authorList>
    </citation>
    <scope>NUCLEOTIDE SEQUENCE</scope>
</reference>